<dbReference type="Proteomes" id="UP000316882">
    <property type="component" value="Unassembled WGS sequence"/>
</dbReference>
<comment type="caution">
    <text evidence="3">The sequence shown here is derived from an EMBL/GenBank/DDBJ whole genome shotgun (WGS) entry which is preliminary data.</text>
</comment>
<dbReference type="GO" id="GO:0046872">
    <property type="term" value="F:metal ion binding"/>
    <property type="evidence" value="ECO:0007669"/>
    <property type="project" value="InterPro"/>
</dbReference>
<dbReference type="AlphaFoldDB" id="A0A4Y3PNK1"/>
<accession>A0A4Y3PNK1</accession>
<dbReference type="Pfam" id="PF14398">
    <property type="entry name" value="ATPgrasp_YheCD"/>
    <property type="match status" value="1"/>
</dbReference>
<keyword evidence="4" id="KW-1185">Reference proteome</keyword>
<dbReference type="Gene3D" id="3.30.470.20">
    <property type="entry name" value="ATP-grasp fold, B domain"/>
    <property type="match status" value="1"/>
</dbReference>
<gene>
    <name evidence="3" type="ORF">BPA01_24880</name>
</gene>
<evidence type="ECO:0000256" key="1">
    <source>
        <dbReference type="PROSITE-ProRule" id="PRU00409"/>
    </source>
</evidence>
<evidence type="ECO:0000259" key="2">
    <source>
        <dbReference type="PROSITE" id="PS50975"/>
    </source>
</evidence>
<dbReference type="PROSITE" id="PS50975">
    <property type="entry name" value="ATP_GRASP"/>
    <property type="match status" value="1"/>
</dbReference>
<dbReference type="SUPFAM" id="SSF56059">
    <property type="entry name" value="Glutathione synthetase ATP-binding domain-like"/>
    <property type="match status" value="1"/>
</dbReference>
<keyword evidence="1" id="KW-0547">Nucleotide-binding</keyword>
<evidence type="ECO:0000313" key="4">
    <source>
        <dbReference type="Proteomes" id="UP000316882"/>
    </source>
</evidence>
<dbReference type="RefSeq" id="WP_229049719.1">
    <property type="nucleotide sequence ID" value="NZ_BJMH01000010.1"/>
</dbReference>
<keyword evidence="1" id="KW-0067">ATP-binding</keyword>
<name>A0A4Y3PNK1_BREPA</name>
<reference evidence="3 4" key="1">
    <citation type="submission" date="2019-06" db="EMBL/GenBank/DDBJ databases">
        <title>Whole genome shotgun sequence of Brevibacillus parabrevis NBRC 12334.</title>
        <authorList>
            <person name="Hosoyama A."/>
            <person name="Uohara A."/>
            <person name="Ohji S."/>
            <person name="Ichikawa N."/>
        </authorList>
    </citation>
    <scope>NUCLEOTIDE SEQUENCE [LARGE SCALE GENOMIC DNA]</scope>
    <source>
        <strain evidence="3 4">NBRC 12334</strain>
    </source>
</reference>
<dbReference type="GO" id="GO:0005524">
    <property type="term" value="F:ATP binding"/>
    <property type="evidence" value="ECO:0007669"/>
    <property type="project" value="UniProtKB-UniRule"/>
</dbReference>
<organism evidence="3 4">
    <name type="scientific">Brevibacillus parabrevis</name>
    <dbReference type="NCBI Taxonomy" id="54914"/>
    <lineage>
        <taxon>Bacteria</taxon>
        <taxon>Bacillati</taxon>
        <taxon>Bacillota</taxon>
        <taxon>Bacilli</taxon>
        <taxon>Bacillales</taxon>
        <taxon>Paenibacillaceae</taxon>
        <taxon>Brevibacillus</taxon>
    </lineage>
</organism>
<sequence length="261" mass="29172">MKKQKTFHISIGGMTSLGKKSESKLTKYYVLRASSTLSGALPRTRPFSKRALYDFLDRYSKVIAKPAAGSGGAGVILVTGLGRSKYRIQRGAKRKTKHSKKSTYKYLRKKINSRYLVQRGISLARVSGSLFDVRVMVQRKSGQPWVVTGMLAKVAGRGYIITNIKRSGGKVLPLSTALHRSNIRGASPAAVIARMRQVALLAAQRLSRYYTSQRVFGLDMGVDAKGRVWIIEANLRPDISLFLKLADKSMYRTIVAYRRRR</sequence>
<dbReference type="EMBL" id="BJMH01000010">
    <property type="protein sequence ID" value="GEB32908.1"/>
    <property type="molecule type" value="Genomic_DNA"/>
</dbReference>
<feature type="domain" description="ATP-grasp" evidence="2">
    <location>
        <begin position="33"/>
        <end position="259"/>
    </location>
</feature>
<dbReference type="InterPro" id="IPR026838">
    <property type="entry name" value="YheC/D"/>
</dbReference>
<dbReference type="InterPro" id="IPR011761">
    <property type="entry name" value="ATP-grasp"/>
</dbReference>
<dbReference type="STRING" id="54914.AV540_11075"/>
<proteinExistence type="predicted"/>
<evidence type="ECO:0000313" key="3">
    <source>
        <dbReference type="EMBL" id="GEB32908.1"/>
    </source>
</evidence>
<protein>
    <recommendedName>
        <fullName evidence="2">ATP-grasp domain-containing protein</fullName>
    </recommendedName>
</protein>